<feature type="compositionally biased region" description="Polar residues" evidence="1">
    <location>
        <begin position="193"/>
        <end position="210"/>
    </location>
</feature>
<accession>A0AAV8ZND2</accession>
<dbReference type="Proteomes" id="UP001162156">
    <property type="component" value="Unassembled WGS sequence"/>
</dbReference>
<gene>
    <name evidence="3" type="ORF">NQ314_002957</name>
</gene>
<sequence length="820" mass="94908">MFHLPRNGFDGRSCIYRALCEAPRRFKRKSVTLSEEFLRLLFKGAKMVDLVFTMQSKAKDSCDNNIRRDQSPNSGLNQDESERGEPEQTFIPEPTNKVFREAFVQEEPNRDQNLMLMIQKDSKKRQISMPGSSRMSMQENFVGNLDFNNQEENHHEKYFEKASDDNSFSDFSPDESEYLPTNSSSDSEEANIRSISSDSEVSNARNQLSGMEQHPEVTNKPRRKKRCPDKWPRNIRKKNRLAGKEYVSTKGVVRPAAKMMPPCKETCRLKCFTISESKRLKIFKAYYELGDYSRQRDFIHANSEKNVKKNKTTQHDSRRNYSMNYFLPIDGNRKKVCKPMFLNTLGIKKGVVDIALKKRSKENVAASDGREKGNSKTLDPAIVQNIMTHIQSFPCIPSHYCRAETTRKYLDSSLNLATMYRMYVQWCQENGNPTAKLSTYRNVFKDNFNLGFHTPRKDQCRVCVAFKSEANPTEEMKKNYEAHQILKDNAREAKRLDKEVAATNDKIVSCNFDLQQVLLCPSDPTNNALFYKRRLATYSFTIYNVVTKQGDCFMWHEGQGGRGSCEIASLLFRHFQSLPNSIEEVKCFSDRCGGQNLNKYVVAMCMYAVQVIENLKTIHLKFLTPGHSEMECDSMHSAIGTEFKRVGKALWPGDWKTIARSARKKGDKPYNVHDIQSNDFFDWKAFADTHLTMRKTDINNEPVLFQKLCWFQFKKENVYEYECKESFKADSFRRVDCKKKALRRQSISLLPCYPQGHSIMEAKFPLQSLSDEEPDEHSLYQSAYRRGKQNKQQTCSEMFPGCSISLIDLALGYYSSYEET</sequence>
<keyword evidence="4" id="KW-1185">Reference proteome</keyword>
<dbReference type="PANTHER" id="PTHR10773">
    <property type="entry name" value="DNA-DIRECTED RNA POLYMERASES I, II, AND III SUBUNIT RPABC2"/>
    <property type="match status" value="1"/>
</dbReference>
<dbReference type="EMBL" id="JANEYF010000878">
    <property type="protein sequence ID" value="KAJ8967284.1"/>
    <property type="molecule type" value="Genomic_DNA"/>
</dbReference>
<organism evidence="3 4">
    <name type="scientific">Rhamnusium bicolor</name>
    <dbReference type="NCBI Taxonomy" id="1586634"/>
    <lineage>
        <taxon>Eukaryota</taxon>
        <taxon>Metazoa</taxon>
        <taxon>Ecdysozoa</taxon>
        <taxon>Arthropoda</taxon>
        <taxon>Hexapoda</taxon>
        <taxon>Insecta</taxon>
        <taxon>Pterygota</taxon>
        <taxon>Neoptera</taxon>
        <taxon>Endopterygota</taxon>
        <taxon>Coleoptera</taxon>
        <taxon>Polyphaga</taxon>
        <taxon>Cucujiformia</taxon>
        <taxon>Chrysomeloidea</taxon>
        <taxon>Cerambycidae</taxon>
        <taxon>Lepturinae</taxon>
        <taxon>Rhagiini</taxon>
        <taxon>Rhamnusium</taxon>
    </lineage>
</organism>
<evidence type="ECO:0000259" key="2">
    <source>
        <dbReference type="Pfam" id="PF25273"/>
    </source>
</evidence>
<name>A0AAV8ZND2_9CUCU</name>
<dbReference type="AlphaFoldDB" id="A0AAV8ZND2"/>
<dbReference type="Pfam" id="PF25273">
    <property type="entry name" value="DUF7869"/>
    <property type="match status" value="1"/>
</dbReference>
<dbReference type="PANTHER" id="PTHR10773:SF19">
    <property type="match status" value="1"/>
</dbReference>
<evidence type="ECO:0000313" key="3">
    <source>
        <dbReference type="EMBL" id="KAJ8967284.1"/>
    </source>
</evidence>
<feature type="domain" description="DUF7869" evidence="2">
    <location>
        <begin position="589"/>
        <end position="691"/>
    </location>
</feature>
<proteinExistence type="predicted"/>
<feature type="region of interest" description="Disordered" evidence="1">
    <location>
        <begin position="160"/>
        <end position="234"/>
    </location>
</feature>
<evidence type="ECO:0000256" key="1">
    <source>
        <dbReference type="SAM" id="MobiDB-lite"/>
    </source>
</evidence>
<comment type="caution">
    <text evidence="3">The sequence shown here is derived from an EMBL/GenBank/DDBJ whole genome shotgun (WGS) entry which is preliminary data.</text>
</comment>
<evidence type="ECO:0000313" key="4">
    <source>
        <dbReference type="Proteomes" id="UP001162156"/>
    </source>
</evidence>
<feature type="region of interest" description="Disordered" evidence="1">
    <location>
        <begin position="62"/>
        <end position="94"/>
    </location>
</feature>
<protein>
    <recommendedName>
        <fullName evidence="2">DUF7869 domain-containing protein</fullName>
    </recommendedName>
</protein>
<feature type="compositionally biased region" description="Basic residues" evidence="1">
    <location>
        <begin position="220"/>
        <end position="234"/>
    </location>
</feature>
<reference evidence="3" key="1">
    <citation type="journal article" date="2023" name="Insect Mol. Biol.">
        <title>Genome sequencing provides insights into the evolution of gene families encoding plant cell wall-degrading enzymes in longhorned beetles.</title>
        <authorList>
            <person name="Shin N.R."/>
            <person name="Okamura Y."/>
            <person name="Kirsch R."/>
            <person name="Pauchet Y."/>
        </authorList>
    </citation>
    <scope>NUCLEOTIDE SEQUENCE</scope>
    <source>
        <strain evidence="3">RBIC_L_NR</strain>
    </source>
</reference>
<dbReference type="InterPro" id="IPR057191">
    <property type="entry name" value="DUF7869"/>
</dbReference>